<dbReference type="AlphaFoldDB" id="A0A2K6JUV2"/>
<sequence length="59" mass="6520">MVHIKKGELTQEEKELLEVIGKGTGGGLRRRRAPKTSQKPYFPGRSSLPSPVTWQVTSA</sequence>
<keyword evidence="3" id="KW-1185">Reference proteome</keyword>
<evidence type="ECO:0000313" key="2">
    <source>
        <dbReference type="Ensembl" id="ENSRBIP00000002802.1"/>
    </source>
</evidence>
<feature type="region of interest" description="Disordered" evidence="1">
    <location>
        <begin position="22"/>
        <end position="59"/>
    </location>
</feature>
<dbReference type="Proteomes" id="UP000233180">
    <property type="component" value="Unassembled WGS sequence"/>
</dbReference>
<reference evidence="2" key="3">
    <citation type="submission" date="2025-09" db="UniProtKB">
        <authorList>
            <consortium name="Ensembl"/>
        </authorList>
    </citation>
    <scope>IDENTIFICATION</scope>
</reference>
<protein>
    <submittedName>
        <fullName evidence="2">Ankyrin repeat and MYND domain containing 2</fullName>
    </submittedName>
</protein>
<accession>A0A2K6JUV2</accession>
<dbReference type="GeneTree" id="ENSGT00390000016820"/>
<gene>
    <name evidence="2" type="primary">ANKMY2</name>
</gene>
<evidence type="ECO:0000256" key="1">
    <source>
        <dbReference type="SAM" id="MobiDB-lite"/>
    </source>
</evidence>
<reference evidence="2" key="2">
    <citation type="submission" date="2025-08" db="UniProtKB">
        <authorList>
            <consortium name="Ensembl"/>
        </authorList>
    </citation>
    <scope>IDENTIFICATION</scope>
</reference>
<organism evidence="2 3">
    <name type="scientific">Rhinopithecus bieti</name>
    <name type="common">Black snub-nosed monkey</name>
    <name type="synonym">Pygathrix bieti</name>
    <dbReference type="NCBI Taxonomy" id="61621"/>
    <lineage>
        <taxon>Eukaryota</taxon>
        <taxon>Metazoa</taxon>
        <taxon>Chordata</taxon>
        <taxon>Craniata</taxon>
        <taxon>Vertebrata</taxon>
        <taxon>Euteleostomi</taxon>
        <taxon>Mammalia</taxon>
        <taxon>Eutheria</taxon>
        <taxon>Euarchontoglires</taxon>
        <taxon>Primates</taxon>
        <taxon>Haplorrhini</taxon>
        <taxon>Catarrhini</taxon>
        <taxon>Cercopithecidae</taxon>
        <taxon>Colobinae</taxon>
        <taxon>Rhinopithecus</taxon>
    </lineage>
</organism>
<proteinExistence type="predicted"/>
<reference evidence="2 3" key="1">
    <citation type="submission" date="2016-06" db="EMBL/GenBank/DDBJ databases">
        <title>Genome of Rhinopithecus bieti.</title>
        <authorList>
            <person name="Wu"/>
            <person name="C.-I. and Zhang"/>
            <person name="Y."/>
        </authorList>
    </citation>
    <scope>NUCLEOTIDE SEQUENCE</scope>
</reference>
<name>A0A2K6JUV2_RHIBE</name>
<feature type="compositionally biased region" description="Polar residues" evidence="1">
    <location>
        <begin position="47"/>
        <end position="59"/>
    </location>
</feature>
<dbReference type="Ensembl" id="ENSRBIT00000014755.1">
    <property type="protein sequence ID" value="ENSRBIP00000002802.1"/>
    <property type="gene ID" value="ENSRBIG00000013187.1"/>
</dbReference>
<evidence type="ECO:0000313" key="3">
    <source>
        <dbReference type="Proteomes" id="UP000233180"/>
    </source>
</evidence>